<feature type="region of interest" description="Disordered" evidence="8">
    <location>
        <begin position="186"/>
        <end position="206"/>
    </location>
</feature>
<dbReference type="InParanoid" id="D8Q327"/>
<dbReference type="AlphaFoldDB" id="D8Q327"/>
<evidence type="ECO:0000313" key="10">
    <source>
        <dbReference type="EMBL" id="EFI97620.1"/>
    </source>
</evidence>
<dbReference type="InterPro" id="IPR013798">
    <property type="entry name" value="Indole-3-glycerol_P_synth_dom"/>
</dbReference>
<keyword evidence="6" id="KW-0057">Aromatic amino acid biosynthesis</keyword>
<dbReference type="Pfam" id="PF00218">
    <property type="entry name" value="IGPS"/>
    <property type="match status" value="1"/>
</dbReference>
<sequence length="206" mass="22367">MNAASSEAGASHQVEQHRIICNLVVLTDLVGTNSAMAPERRTWRPASTTAPSLPSSRKQCRGRLTMSSKTSSILDKLYMKRTGDVAWVQSTAGTTSQLLASYLLDISPPLISFVNRLKQNTSGSSSLLAEIKRASPSQDPISVAMSPRSQAFTYSIGGTHTISVLEEPKLLLILLHWQDMLPSSARAGRPRARRSARCRGPARLPL</sequence>
<dbReference type="KEGG" id="scm:SCHCO_02665183"/>
<dbReference type="OrthoDB" id="524799at2759"/>
<dbReference type="HOGENOM" id="CLU_1332616_0_0_1"/>
<dbReference type="EC" id="4.1.1.48" evidence="3"/>
<evidence type="ECO:0000256" key="5">
    <source>
        <dbReference type="ARBA" id="ARBA00022822"/>
    </source>
</evidence>
<keyword evidence="4" id="KW-0028">Amino-acid biosynthesis</keyword>
<evidence type="ECO:0000313" key="11">
    <source>
        <dbReference type="Proteomes" id="UP000007431"/>
    </source>
</evidence>
<dbReference type="GO" id="GO:0000162">
    <property type="term" value="P:L-tryptophan biosynthetic process"/>
    <property type="evidence" value="ECO:0007669"/>
    <property type="project" value="UniProtKB-UniPathway"/>
</dbReference>
<feature type="compositionally biased region" description="Low complexity" evidence="8">
    <location>
        <begin position="45"/>
        <end position="56"/>
    </location>
</feature>
<dbReference type="Proteomes" id="UP000007431">
    <property type="component" value="Unassembled WGS sequence"/>
</dbReference>
<dbReference type="InterPro" id="IPR013785">
    <property type="entry name" value="Aldolase_TIM"/>
</dbReference>
<dbReference type="PROSITE" id="PS00614">
    <property type="entry name" value="IGPS"/>
    <property type="match status" value="1"/>
</dbReference>
<proteinExistence type="predicted"/>
<keyword evidence="7" id="KW-0456">Lyase</keyword>
<dbReference type="InterPro" id="IPR011060">
    <property type="entry name" value="RibuloseP-bd_barrel"/>
</dbReference>
<organism evidence="11">
    <name type="scientific">Schizophyllum commune (strain H4-8 / FGSC 9210)</name>
    <name type="common">Split gill fungus</name>
    <dbReference type="NCBI Taxonomy" id="578458"/>
    <lineage>
        <taxon>Eukaryota</taxon>
        <taxon>Fungi</taxon>
        <taxon>Dikarya</taxon>
        <taxon>Basidiomycota</taxon>
        <taxon>Agaricomycotina</taxon>
        <taxon>Agaricomycetes</taxon>
        <taxon>Agaricomycetidae</taxon>
        <taxon>Agaricales</taxon>
        <taxon>Schizophyllaceae</taxon>
        <taxon>Schizophyllum</taxon>
    </lineage>
</organism>
<dbReference type="VEuPathDB" id="FungiDB:SCHCODRAFT_02665183"/>
<dbReference type="InterPro" id="IPR001468">
    <property type="entry name" value="Indole-3-GlycerolPSynthase_CS"/>
</dbReference>
<evidence type="ECO:0000256" key="7">
    <source>
        <dbReference type="ARBA" id="ARBA00023239"/>
    </source>
</evidence>
<dbReference type="GO" id="GO:0004425">
    <property type="term" value="F:indole-3-glycerol-phosphate synthase activity"/>
    <property type="evidence" value="ECO:0007669"/>
    <property type="project" value="UniProtKB-EC"/>
</dbReference>
<dbReference type="SUPFAM" id="SSF51366">
    <property type="entry name" value="Ribulose-phoshate binding barrel"/>
    <property type="match status" value="1"/>
</dbReference>
<evidence type="ECO:0000256" key="1">
    <source>
        <dbReference type="ARBA" id="ARBA00001633"/>
    </source>
</evidence>
<comment type="pathway">
    <text evidence="2">Amino-acid biosynthesis; L-tryptophan biosynthesis; L-tryptophan from chorismate: step 4/5.</text>
</comment>
<evidence type="ECO:0000256" key="2">
    <source>
        <dbReference type="ARBA" id="ARBA00004696"/>
    </source>
</evidence>
<feature type="non-terminal residue" evidence="10">
    <location>
        <position position="206"/>
    </location>
</feature>
<dbReference type="EMBL" id="GL377305">
    <property type="protein sequence ID" value="EFI97620.1"/>
    <property type="molecule type" value="Genomic_DNA"/>
</dbReference>
<evidence type="ECO:0000256" key="8">
    <source>
        <dbReference type="SAM" id="MobiDB-lite"/>
    </source>
</evidence>
<dbReference type="eggNOG" id="KOG4201">
    <property type="taxonomic scope" value="Eukaryota"/>
</dbReference>
<evidence type="ECO:0000256" key="4">
    <source>
        <dbReference type="ARBA" id="ARBA00022605"/>
    </source>
</evidence>
<dbReference type="STRING" id="578458.D8Q327"/>
<dbReference type="RefSeq" id="XP_003032523.1">
    <property type="nucleotide sequence ID" value="XM_003032477.1"/>
</dbReference>
<evidence type="ECO:0000256" key="3">
    <source>
        <dbReference type="ARBA" id="ARBA00012362"/>
    </source>
</evidence>
<evidence type="ECO:0000256" key="6">
    <source>
        <dbReference type="ARBA" id="ARBA00023141"/>
    </source>
</evidence>
<dbReference type="Gene3D" id="3.20.20.70">
    <property type="entry name" value="Aldolase class I"/>
    <property type="match status" value="1"/>
</dbReference>
<keyword evidence="11" id="KW-1185">Reference proteome</keyword>
<reference evidence="10 11" key="1">
    <citation type="journal article" date="2010" name="Nat. Biotechnol.">
        <title>Genome sequence of the model mushroom Schizophyllum commune.</title>
        <authorList>
            <person name="Ohm R.A."/>
            <person name="de Jong J.F."/>
            <person name="Lugones L.G."/>
            <person name="Aerts A."/>
            <person name="Kothe E."/>
            <person name="Stajich J.E."/>
            <person name="de Vries R.P."/>
            <person name="Record E."/>
            <person name="Levasseur A."/>
            <person name="Baker S.E."/>
            <person name="Bartholomew K.A."/>
            <person name="Coutinho P.M."/>
            <person name="Erdmann S."/>
            <person name="Fowler T.J."/>
            <person name="Gathman A.C."/>
            <person name="Lombard V."/>
            <person name="Henrissat B."/>
            <person name="Knabe N."/>
            <person name="Kuees U."/>
            <person name="Lilly W.W."/>
            <person name="Lindquist E."/>
            <person name="Lucas S."/>
            <person name="Magnuson J.K."/>
            <person name="Piumi F."/>
            <person name="Raudaskoski M."/>
            <person name="Salamov A."/>
            <person name="Schmutz J."/>
            <person name="Schwarze F.W.M.R."/>
            <person name="vanKuyk P.A."/>
            <person name="Horton J.S."/>
            <person name="Grigoriev I.V."/>
            <person name="Woesten H.A.B."/>
        </authorList>
    </citation>
    <scope>NUCLEOTIDE SEQUENCE [LARGE SCALE GENOMIC DNA]</scope>
    <source>
        <strain evidence="11">H4-8 / FGSC 9210</strain>
    </source>
</reference>
<protein>
    <recommendedName>
        <fullName evidence="3">indole-3-glycerol-phosphate synthase</fullName>
        <ecNumber evidence="3">4.1.1.48</ecNumber>
    </recommendedName>
</protein>
<keyword evidence="5" id="KW-0822">Tryptophan biosynthesis</keyword>
<gene>
    <name evidence="10" type="ORF">SCHCODRAFT_107685</name>
</gene>
<dbReference type="GeneID" id="9595168"/>
<feature type="domain" description="Indole-3-glycerol phosphate synthase" evidence="9">
    <location>
        <begin position="74"/>
        <end position="169"/>
    </location>
</feature>
<feature type="region of interest" description="Disordered" evidence="8">
    <location>
        <begin position="37"/>
        <end position="58"/>
    </location>
</feature>
<feature type="compositionally biased region" description="Basic residues" evidence="8">
    <location>
        <begin position="188"/>
        <end position="197"/>
    </location>
</feature>
<evidence type="ECO:0000259" key="9">
    <source>
        <dbReference type="Pfam" id="PF00218"/>
    </source>
</evidence>
<dbReference type="UniPathway" id="UPA00035">
    <property type="reaction ID" value="UER00043"/>
</dbReference>
<name>D8Q327_SCHCM</name>
<comment type="catalytic activity">
    <reaction evidence="1">
        <text>1-(2-carboxyphenylamino)-1-deoxy-D-ribulose 5-phosphate + H(+) = (1S,2R)-1-C-(indol-3-yl)glycerol 3-phosphate + CO2 + H2O</text>
        <dbReference type="Rhea" id="RHEA:23476"/>
        <dbReference type="ChEBI" id="CHEBI:15377"/>
        <dbReference type="ChEBI" id="CHEBI:15378"/>
        <dbReference type="ChEBI" id="CHEBI:16526"/>
        <dbReference type="ChEBI" id="CHEBI:58613"/>
        <dbReference type="ChEBI" id="CHEBI:58866"/>
        <dbReference type="EC" id="4.1.1.48"/>
    </reaction>
</comment>
<accession>D8Q327</accession>